<accession>A0A834J7H3</accession>
<dbReference type="Proteomes" id="UP000617340">
    <property type="component" value="Unassembled WGS sequence"/>
</dbReference>
<protein>
    <submittedName>
        <fullName evidence="1">Uncharacterized protein</fullName>
    </submittedName>
</protein>
<keyword evidence="2" id="KW-1185">Reference proteome</keyword>
<reference evidence="1" key="1">
    <citation type="journal article" date="2020" name="G3 (Bethesda)">
        <title>High-Quality Assemblies for Three Invasive Social Wasps from the &lt;i&gt;Vespula&lt;/i&gt; Genus.</title>
        <authorList>
            <person name="Harrop T.W.R."/>
            <person name="Guhlin J."/>
            <person name="McLaughlin G.M."/>
            <person name="Permina E."/>
            <person name="Stockwell P."/>
            <person name="Gilligan J."/>
            <person name="Le Lec M.F."/>
            <person name="Gruber M.A.M."/>
            <person name="Quinn O."/>
            <person name="Lovegrove M."/>
            <person name="Duncan E.J."/>
            <person name="Remnant E.J."/>
            <person name="Van Eeckhoven J."/>
            <person name="Graham B."/>
            <person name="Knapp R.A."/>
            <person name="Langford K.W."/>
            <person name="Kronenberg Z."/>
            <person name="Press M.O."/>
            <person name="Eacker S.M."/>
            <person name="Wilson-Rankin E.E."/>
            <person name="Purcell J."/>
            <person name="Lester P.J."/>
            <person name="Dearden P.K."/>
        </authorList>
    </citation>
    <scope>NUCLEOTIDE SEQUENCE</scope>
    <source>
        <strain evidence="1">Linc-1</strain>
    </source>
</reference>
<organism evidence="1 2">
    <name type="scientific">Vespula germanica</name>
    <name type="common">German yellow jacket</name>
    <name type="synonym">Paravespula germanica</name>
    <dbReference type="NCBI Taxonomy" id="30212"/>
    <lineage>
        <taxon>Eukaryota</taxon>
        <taxon>Metazoa</taxon>
        <taxon>Ecdysozoa</taxon>
        <taxon>Arthropoda</taxon>
        <taxon>Hexapoda</taxon>
        <taxon>Insecta</taxon>
        <taxon>Pterygota</taxon>
        <taxon>Neoptera</taxon>
        <taxon>Endopterygota</taxon>
        <taxon>Hymenoptera</taxon>
        <taxon>Apocrita</taxon>
        <taxon>Aculeata</taxon>
        <taxon>Vespoidea</taxon>
        <taxon>Vespidae</taxon>
        <taxon>Vespinae</taxon>
        <taxon>Vespula</taxon>
    </lineage>
</organism>
<gene>
    <name evidence="1" type="ORF">HZH68_015460</name>
</gene>
<proteinExistence type="predicted"/>
<evidence type="ECO:0000313" key="1">
    <source>
        <dbReference type="EMBL" id="KAF7382541.1"/>
    </source>
</evidence>
<dbReference type="AlphaFoldDB" id="A0A834J7H3"/>
<name>A0A834J7H3_VESGE</name>
<comment type="caution">
    <text evidence="1">The sequence shown here is derived from an EMBL/GenBank/DDBJ whole genome shotgun (WGS) entry which is preliminary data.</text>
</comment>
<dbReference type="EMBL" id="JACSDZ010000020">
    <property type="protein sequence ID" value="KAF7382541.1"/>
    <property type="molecule type" value="Genomic_DNA"/>
</dbReference>
<sequence>MNLSNEADIALSNAYVLFCKKIGAAKSTKILSKFLSDVAERILRNVCIPDYQKRGRMFAPSFTNKAMEIKEYSTYKCQKSPQRRCKLCAKQKKRNETMWECPVALHIPDCLFFSSQMTPHRELQCSVLAGASVK</sequence>
<evidence type="ECO:0000313" key="2">
    <source>
        <dbReference type="Proteomes" id="UP000617340"/>
    </source>
</evidence>